<reference evidence="2" key="2">
    <citation type="submission" date="2023-06" db="EMBL/GenBank/DDBJ databases">
        <authorList>
            <consortium name="Lawrence Berkeley National Laboratory"/>
            <person name="Mondo S.J."/>
            <person name="Hensen N."/>
            <person name="Bonometti L."/>
            <person name="Westerberg I."/>
            <person name="Brannstrom I.O."/>
            <person name="Guillou S."/>
            <person name="Cros-Aarteil S."/>
            <person name="Calhoun S."/>
            <person name="Haridas S."/>
            <person name="Kuo A."/>
            <person name="Pangilinan J."/>
            <person name="Riley R."/>
            <person name="Labutti K."/>
            <person name="Andreopoulos B."/>
            <person name="Lipzen A."/>
            <person name="Chen C."/>
            <person name="Yanf M."/>
            <person name="Daum C."/>
            <person name="Ng V."/>
            <person name="Clum A."/>
            <person name="Steindorff A."/>
            <person name="Ohm R."/>
            <person name="Martin F."/>
            <person name="Silar P."/>
            <person name="Natvig D."/>
            <person name="Lalanne C."/>
            <person name="Gautier V."/>
            <person name="Ament-Velasquez S.L."/>
            <person name="Kruys A."/>
            <person name="Hutchinson M.I."/>
            <person name="Powell A.J."/>
            <person name="Barry K."/>
            <person name="Miller A.N."/>
            <person name="Grigoriev I.V."/>
            <person name="Debuchy R."/>
            <person name="Gladieux P."/>
            <person name="Thoren M.H."/>
            <person name="Johannesson H."/>
        </authorList>
    </citation>
    <scope>NUCLEOTIDE SEQUENCE</scope>
    <source>
        <strain evidence="2">CBS 626.80</strain>
    </source>
</reference>
<dbReference type="AlphaFoldDB" id="A0AAN6NS75"/>
<organism evidence="2 3">
    <name type="scientific">Pseudoneurospora amorphoporcata</name>
    <dbReference type="NCBI Taxonomy" id="241081"/>
    <lineage>
        <taxon>Eukaryota</taxon>
        <taxon>Fungi</taxon>
        <taxon>Dikarya</taxon>
        <taxon>Ascomycota</taxon>
        <taxon>Pezizomycotina</taxon>
        <taxon>Sordariomycetes</taxon>
        <taxon>Sordariomycetidae</taxon>
        <taxon>Sordariales</taxon>
        <taxon>Sordariaceae</taxon>
        <taxon>Pseudoneurospora</taxon>
    </lineage>
</organism>
<comment type="caution">
    <text evidence="2">The sequence shown here is derived from an EMBL/GenBank/DDBJ whole genome shotgun (WGS) entry which is preliminary data.</text>
</comment>
<evidence type="ECO:0000313" key="3">
    <source>
        <dbReference type="Proteomes" id="UP001303222"/>
    </source>
</evidence>
<reference evidence="2" key="1">
    <citation type="journal article" date="2023" name="Mol. Phylogenet. Evol.">
        <title>Genome-scale phylogeny and comparative genomics of the fungal order Sordariales.</title>
        <authorList>
            <person name="Hensen N."/>
            <person name="Bonometti L."/>
            <person name="Westerberg I."/>
            <person name="Brannstrom I.O."/>
            <person name="Guillou S."/>
            <person name="Cros-Aarteil S."/>
            <person name="Calhoun S."/>
            <person name="Haridas S."/>
            <person name="Kuo A."/>
            <person name="Mondo S."/>
            <person name="Pangilinan J."/>
            <person name="Riley R."/>
            <person name="LaButti K."/>
            <person name="Andreopoulos B."/>
            <person name="Lipzen A."/>
            <person name="Chen C."/>
            <person name="Yan M."/>
            <person name="Daum C."/>
            <person name="Ng V."/>
            <person name="Clum A."/>
            <person name="Steindorff A."/>
            <person name="Ohm R.A."/>
            <person name="Martin F."/>
            <person name="Silar P."/>
            <person name="Natvig D.O."/>
            <person name="Lalanne C."/>
            <person name="Gautier V."/>
            <person name="Ament-Velasquez S.L."/>
            <person name="Kruys A."/>
            <person name="Hutchinson M.I."/>
            <person name="Powell A.J."/>
            <person name="Barry K."/>
            <person name="Miller A.N."/>
            <person name="Grigoriev I.V."/>
            <person name="Debuchy R."/>
            <person name="Gladieux P."/>
            <person name="Hiltunen Thoren M."/>
            <person name="Johannesson H."/>
        </authorList>
    </citation>
    <scope>NUCLEOTIDE SEQUENCE</scope>
    <source>
        <strain evidence="2">CBS 626.80</strain>
    </source>
</reference>
<accession>A0AAN6NS75</accession>
<dbReference type="EMBL" id="MU859157">
    <property type="protein sequence ID" value="KAK3951099.1"/>
    <property type="molecule type" value="Genomic_DNA"/>
</dbReference>
<evidence type="ECO:0000256" key="1">
    <source>
        <dbReference type="SAM" id="MobiDB-lite"/>
    </source>
</evidence>
<evidence type="ECO:0000313" key="2">
    <source>
        <dbReference type="EMBL" id="KAK3951099.1"/>
    </source>
</evidence>
<sequence>MGVRDLKSRPPTPLSTDLSVGRCAGSGAEEVRVQSPHRKNRAPSLASIDQGQLPLSGDKGLSSESLDGIDANPGAAFHELLTTHMLMASSESPRQRE</sequence>
<keyword evidence="3" id="KW-1185">Reference proteome</keyword>
<feature type="region of interest" description="Disordered" evidence="1">
    <location>
        <begin position="1"/>
        <end position="67"/>
    </location>
</feature>
<name>A0AAN6NS75_9PEZI</name>
<dbReference type="Proteomes" id="UP001303222">
    <property type="component" value="Unassembled WGS sequence"/>
</dbReference>
<gene>
    <name evidence="2" type="ORF">QBC32DRAFT_371437</name>
</gene>
<protein>
    <submittedName>
        <fullName evidence="2">Uncharacterized protein</fullName>
    </submittedName>
</protein>
<proteinExistence type="predicted"/>